<dbReference type="Proteomes" id="UP000324800">
    <property type="component" value="Unassembled WGS sequence"/>
</dbReference>
<dbReference type="EMBL" id="SNRW01046397">
    <property type="protein sequence ID" value="KAA6318012.1"/>
    <property type="molecule type" value="Genomic_DNA"/>
</dbReference>
<accession>A0A5J4Q968</accession>
<proteinExistence type="predicted"/>
<evidence type="ECO:0000313" key="2">
    <source>
        <dbReference type="Proteomes" id="UP000324800"/>
    </source>
</evidence>
<protein>
    <submittedName>
        <fullName evidence="1">Uncharacterized protein</fullName>
    </submittedName>
</protein>
<gene>
    <name evidence="1" type="ORF">EZS28_055004</name>
</gene>
<evidence type="ECO:0000313" key="1">
    <source>
        <dbReference type="EMBL" id="KAA6318012.1"/>
    </source>
</evidence>
<sequence length="132" mass="14615">FLDVSCLDYYVRESGIDTQTCTSSNPCKTLNANVIVNNINTADDYNVYIYDKTTLPSTLTITRISPVRRFAKDSTSLSSFGDIIINETNTYFNVTGSILFEKIKLVVSSEGTNDNYIMFGSGSSSEIELNDC</sequence>
<comment type="caution">
    <text evidence="1">The sequence shown here is derived from an EMBL/GenBank/DDBJ whole genome shotgun (WGS) entry which is preliminary data.</text>
</comment>
<name>A0A5J4Q968_9EUKA</name>
<feature type="non-terminal residue" evidence="1">
    <location>
        <position position="1"/>
    </location>
</feature>
<organism evidence="1 2">
    <name type="scientific">Streblomastix strix</name>
    <dbReference type="NCBI Taxonomy" id="222440"/>
    <lineage>
        <taxon>Eukaryota</taxon>
        <taxon>Metamonada</taxon>
        <taxon>Preaxostyla</taxon>
        <taxon>Oxymonadida</taxon>
        <taxon>Streblomastigidae</taxon>
        <taxon>Streblomastix</taxon>
    </lineage>
</organism>
<feature type="non-terminal residue" evidence="1">
    <location>
        <position position="132"/>
    </location>
</feature>
<dbReference type="AlphaFoldDB" id="A0A5J4Q968"/>
<reference evidence="1 2" key="1">
    <citation type="submission" date="2019-03" db="EMBL/GenBank/DDBJ databases">
        <title>Single cell metagenomics reveals metabolic interactions within the superorganism composed of flagellate Streblomastix strix and complex community of Bacteroidetes bacteria on its surface.</title>
        <authorList>
            <person name="Treitli S.C."/>
            <person name="Kolisko M."/>
            <person name="Husnik F."/>
            <person name="Keeling P."/>
            <person name="Hampl V."/>
        </authorList>
    </citation>
    <scope>NUCLEOTIDE SEQUENCE [LARGE SCALE GENOMIC DNA]</scope>
    <source>
        <strain evidence="1">ST1C</strain>
    </source>
</reference>